<feature type="region of interest" description="Disordered" evidence="1">
    <location>
        <begin position="51"/>
        <end position="71"/>
    </location>
</feature>
<accession>A0A848DPH2</accession>
<dbReference type="EMBL" id="JAAXKZ010000103">
    <property type="protein sequence ID" value="NMH94291.1"/>
    <property type="molecule type" value="Genomic_DNA"/>
</dbReference>
<dbReference type="Proteomes" id="UP000586918">
    <property type="component" value="Unassembled WGS sequence"/>
</dbReference>
<evidence type="ECO:0000256" key="1">
    <source>
        <dbReference type="SAM" id="MobiDB-lite"/>
    </source>
</evidence>
<name>A0A848DPH2_9PSEU</name>
<comment type="caution">
    <text evidence="2">The sequence shown here is derived from an EMBL/GenBank/DDBJ whole genome shotgun (WGS) entry which is preliminary data.</text>
</comment>
<protein>
    <submittedName>
        <fullName evidence="2">Uncharacterized protein</fullName>
    </submittedName>
</protein>
<keyword evidence="3" id="KW-1185">Reference proteome</keyword>
<proteinExistence type="predicted"/>
<gene>
    <name evidence="2" type="ORF">HF519_22460</name>
</gene>
<sequence length="71" mass="7324">MIDEPGPWGTGPFTLVQGASSIVTRNAIMSPDPYTCAWLIESEDRSPEVVLEANPAGGDQPGFSGASGNAC</sequence>
<organism evidence="2 3">
    <name type="scientific">Pseudonocardia bannensis</name>
    <dbReference type="NCBI Taxonomy" id="630973"/>
    <lineage>
        <taxon>Bacteria</taxon>
        <taxon>Bacillati</taxon>
        <taxon>Actinomycetota</taxon>
        <taxon>Actinomycetes</taxon>
        <taxon>Pseudonocardiales</taxon>
        <taxon>Pseudonocardiaceae</taxon>
        <taxon>Pseudonocardia</taxon>
    </lineage>
</organism>
<dbReference type="RefSeq" id="WP_169414976.1">
    <property type="nucleotide sequence ID" value="NZ_JAAXKZ010000103.1"/>
</dbReference>
<reference evidence="2 3" key="1">
    <citation type="submission" date="2020-04" db="EMBL/GenBank/DDBJ databases">
        <authorList>
            <person name="Klaysubun C."/>
            <person name="Duangmal K."/>
            <person name="Lipun K."/>
        </authorList>
    </citation>
    <scope>NUCLEOTIDE SEQUENCE [LARGE SCALE GENOMIC DNA]</scope>
    <source>
        <strain evidence="2 3">DSM 45300</strain>
    </source>
</reference>
<evidence type="ECO:0000313" key="3">
    <source>
        <dbReference type="Proteomes" id="UP000586918"/>
    </source>
</evidence>
<evidence type="ECO:0000313" key="2">
    <source>
        <dbReference type="EMBL" id="NMH94291.1"/>
    </source>
</evidence>
<dbReference type="AlphaFoldDB" id="A0A848DPH2"/>